<feature type="binding site" evidence="16">
    <location>
        <begin position="107"/>
        <end position="110"/>
    </location>
    <ligand>
        <name>substrate</name>
    </ligand>
</feature>
<comment type="cofactor">
    <cofactor evidence="2">
        <name>K(+)</name>
        <dbReference type="ChEBI" id="CHEBI:29103"/>
    </cofactor>
</comment>
<feature type="active site" description="Proton acceptor" evidence="16">
    <location>
        <position position="109"/>
    </location>
</feature>
<evidence type="ECO:0000256" key="9">
    <source>
        <dbReference type="ARBA" id="ARBA00022741"/>
    </source>
</evidence>
<keyword evidence="12 16" id="KW-0630">Potassium</keyword>
<feature type="binding site" evidence="16">
    <location>
        <position position="130"/>
    </location>
    <ligand>
        <name>K(+)</name>
        <dbReference type="ChEBI" id="CHEBI:29103"/>
    </ligand>
</feature>
<evidence type="ECO:0000256" key="4">
    <source>
        <dbReference type="ARBA" id="ARBA00005225"/>
    </source>
</evidence>
<feature type="binding site" evidence="16">
    <location>
        <position position="185"/>
    </location>
    <ligand>
        <name>substrate</name>
    </ligand>
</feature>
<evidence type="ECO:0000256" key="1">
    <source>
        <dbReference type="ARBA" id="ARBA00001206"/>
    </source>
</evidence>
<keyword evidence="7 16" id="KW-0963">Cytoplasm</keyword>
<evidence type="ECO:0000256" key="6">
    <source>
        <dbReference type="ARBA" id="ARBA00012102"/>
    </source>
</evidence>
<gene>
    <name evidence="16" type="primary">coaX</name>
    <name evidence="17" type="ORF">G0Q06_08210</name>
</gene>
<dbReference type="Proteomes" id="UP000478417">
    <property type="component" value="Unassembled WGS sequence"/>
</dbReference>
<dbReference type="InterPro" id="IPR004619">
    <property type="entry name" value="Type_III_PanK"/>
</dbReference>
<dbReference type="GO" id="GO:0005737">
    <property type="term" value="C:cytoplasm"/>
    <property type="evidence" value="ECO:0007669"/>
    <property type="project" value="UniProtKB-SubCell"/>
</dbReference>
<evidence type="ECO:0000313" key="18">
    <source>
        <dbReference type="Proteomes" id="UP000478417"/>
    </source>
</evidence>
<dbReference type="InterPro" id="IPR043129">
    <property type="entry name" value="ATPase_NBD"/>
</dbReference>
<keyword evidence="16" id="KW-0479">Metal-binding</keyword>
<keyword evidence="13 16" id="KW-0173">Coenzyme A biosynthesis</keyword>
<dbReference type="UniPathway" id="UPA00241">
    <property type="reaction ID" value="UER00352"/>
</dbReference>
<evidence type="ECO:0000313" key="17">
    <source>
        <dbReference type="EMBL" id="NDV62430.1"/>
    </source>
</evidence>
<comment type="similarity">
    <text evidence="14 16">Belongs to the type III pantothenate kinase family.</text>
</comment>
<comment type="cofactor">
    <cofactor evidence="16">
        <name>NH4(+)</name>
        <dbReference type="ChEBI" id="CHEBI:28938"/>
    </cofactor>
    <cofactor evidence="16">
        <name>K(+)</name>
        <dbReference type="ChEBI" id="CHEBI:29103"/>
    </cofactor>
    <text evidence="16">A monovalent cation. Ammonium or potassium.</text>
</comment>
<accession>A0A6B2M455</accession>
<proteinExistence type="inferred from homology"/>
<dbReference type="CDD" id="cd24015">
    <property type="entry name" value="ASKHA_NBD_PanK-III"/>
    <property type="match status" value="1"/>
</dbReference>
<evidence type="ECO:0000256" key="7">
    <source>
        <dbReference type="ARBA" id="ARBA00022490"/>
    </source>
</evidence>
<evidence type="ECO:0000256" key="14">
    <source>
        <dbReference type="ARBA" id="ARBA00038036"/>
    </source>
</evidence>
<dbReference type="Gene3D" id="3.30.420.40">
    <property type="match status" value="2"/>
</dbReference>
<dbReference type="PANTHER" id="PTHR34265">
    <property type="entry name" value="TYPE III PANTOTHENATE KINASE"/>
    <property type="match status" value="1"/>
</dbReference>
<comment type="caution">
    <text evidence="16">Lacks conserved residue(s) required for the propagation of feature annotation.</text>
</comment>
<dbReference type="EC" id="2.7.1.33" evidence="6 16"/>
<dbReference type="GO" id="GO:0046872">
    <property type="term" value="F:metal ion binding"/>
    <property type="evidence" value="ECO:0007669"/>
    <property type="project" value="UniProtKB-KW"/>
</dbReference>
<sequence>MILCFDIGNTDIYGGVCEGRELVAEFRKANHFHPSADEFGVFVRQILSSKGVKLESLKAVAVASVVPDCIGMVREAARSYLGIDPLILKAGVKTGLKIRTNNPSEVGADRIANAIAAVELYPAMDRIVVDMGTATTFCAINQKDEYLGGVICAGMGLSMKALAQNTAKLPYVDLVRPGNCLGKTTVESIQNGLYFSHLGLIREVVGRLKEEAFEGREPVVIGTGGHAGFFREESLLSAYVPDLVLRGLCRAVELNSTL</sequence>
<dbReference type="NCBIfam" id="NF009855">
    <property type="entry name" value="PRK13321.1"/>
    <property type="match status" value="1"/>
</dbReference>
<keyword evidence="18" id="KW-1185">Reference proteome</keyword>
<feature type="binding site" evidence="16">
    <location>
        <position position="133"/>
    </location>
    <ligand>
        <name>ATP</name>
        <dbReference type="ChEBI" id="CHEBI:30616"/>
    </ligand>
</feature>
<dbReference type="HAMAP" id="MF_01274">
    <property type="entry name" value="Pantothen_kinase_3"/>
    <property type="match status" value="1"/>
</dbReference>
<evidence type="ECO:0000256" key="11">
    <source>
        <dbReference type="ARBA" id="ARBA00022840"/>
    </source>
</evidence>
<feature type="binding site" evidence="16">
    <location>
        <begin position="6"/>
        <end position="13"/>
    </location>
    <ligand>
        <name>ATP</name>
        <dbReference type="ChEBI" id="CHEBI:30616"/>
    </ligand>
</feature>
<evidence type="ECO:0000256" key="12">
    <source>
        <dbReference type="ARBA" id="ARBA00022958"/>
    </source>
</evidence>
<evidence type="ECO:0000256" key="13">
    <source>
        <dbReference type="ARBA" id="ARBA00022993"/>
    </source>
</evidence>
<organism evidence="17 18">
    <name type="scientific">Oceanipulchritudo coccoides</name>
    <dbReference type="NCBI Taxonomy" id="2706888"/>
    <lineage>
        <taxon>Bacteria</taxon>
        <taxon>Pseudomonadati</taxon>
        <taxon>Verrucomicrobiota</taxon>
        <taxon>Opitutia</taxon>
        <taxon>Puniceicoccales</taxon>
        <taxon>Oceanipulchritudinaceae</taxon>
        <taxon>Oceanipulchritudo</taxon>
    </lineage>
</organism>
<name>A0A6B2M455_9BACT</name>
<dbReference type="GO" id="GO:0005524">
    <property type="term" value="F:ATP binding"/>
    <property type="evidence" value="ECO:0007669"/>
    <property type="project" value="UniProtKB-UniRule"/>
</dbReference>
<evidence type="ECO:0000256" key="8">
    <source>
        <dbReference type="ARBA" id="ARBA00022679"/>
    </source>
</evidence>
<keyword evidence="11 16" id="KW-0067">ATP-binding</keyword>
<evidence type="ECO:0000256" key="16">
    <source>
        <dbReference type="HAMAP-Rule" id="MF_01274"/>
    </source>
</evidence>
<dbReference type="GO" id="GO:0015937">
    <property type="term" value="P:coenzyme A biosynthetic process"/>
    <property type="evidence" value="ECO:0007669"/>
    <property type="project" value="UniProtKB-UniRule"/>
</dbReference>
<keyword evidence="9 16" id="KW-0547">Nucleotide-binding</keyword>
<dbReference type="EMBL" id="JAAGNX010000002">
    <property type="protein sequence ID" value="NDV62430.1"/>
    <property type="molecule type" value="Genomic_DNA"/>
</dbReference>
<protein>
    <recommendedName>
        <fullName evidence="15 16">Type III pantothenate kinase</fullName>
        <ecNumber evidence="6 16">2.7.1.33</ecNumber>
    </recommendedName>
    <alternativeName>
        <fullName evidence="16">PanK-III</fullName>
    </alternativeName>
    <alternativeName>
        <fullName evidence="16">Pantothenic acid kinase</fullName>
    </alternativeName>
</protein>
<comment type="subcellular location">
    <subcellularLocation>
        <location evidence="3 16">Cytoplasm</location>
    </subcellularLocation>
</comment>
<keyword evidence="8 16" id="KW-0808">Transferase</keyword>
<dbReference type="AlphaFoldDB" id="A0A6B2M455"/>
<dbReference type="GO" id="GO:0004594">
    <property type="term" value="F:pantothenate kinase activity"/>
    <property type="evidence" value="ECO:0007669"/>
    <property type="project" value="UniProtKB-UniRule"/>
</dbReference>
<dbReference type="PANTHER" id="PTHR34265:SF1">
    <property type="entry name" value="TYPE III PANTOTHENATE KINASE"/>
    <property type="match status" value="1"/>
</dbReference>
<comment type="function">
    <text evidence="16">Catalyzes the phosphorylation of pantothenate (Pan), the first step in CoA biosynthesis.</text>
</comment>
<evidence type="ECO:0000256" key="10">
    <source>
        <dbReference type="ARBA" id="ARBA00022777"/>
    </source>
</evidence>
<comment type="subunit">
    <text evidence="5 16">Homodimer.</text>
</comment>
<dbReference type="Pfam" id="PF03309">
    <property type="entry name" value="Pan_kinase"/>
    <property type="match status" value="1"/>
</dbReference>
<evidence type="ECO:0000256" key="2">
    <source>
        <dbReference type="ARBA" id="ARBA00001958"/>
    </source>
</evidence>
<comment type="caution">
    <text evidence="17">The sequence shown here is derived from an EMBL/GenBank/DDBJ whole genome shotgun (WGS) entry which is preliminary data.</text>
</comment>
<dbReference type="SUPFAM" id="SSF53067">
    <property type="entry name" value="Actin-like ATPase domain"/>
    <property type="match status" value="2"/>
</dbReference>
<evidence type="ECO:0000256" key="5">
    <source>
        <dbReference type="ARBA" id="ARBA00011738"/>
    </source>
</evidence>
<comment type="catalytic activity">
    <reaction evidence="1 16">
        <text>(R)-pantothenate + ATP = (R)-4'-phosphopantothenate + ADP + H(+)</text>
        <dbReference type="Rhea" id="RHEA:16373"/>
        <dbReference type="ChEBI" id="CHEBI:10986"/>
        <dbReference type="ChEBI" id="CHEBI:15378"/>
        <dbReference type="ChEBI" id="CHEBI:29032"/>
        <dbReference type="ChEBI" id="CHEBI:30616"/>
        <dbReference type="ChEBI" id="CHEBI:456216"/>
        <dbReference type="EC" id="2.7.1.33"/>
    </reaction>
</comment>
<evidence type="ECO:0000256" key="3">
    <source>
        <dbReference type="ARBA" id="ARBA00004496"/>
    </source>
</evidence>
<reference evidence="17 18" key="1">
    <citation type="submission" date="2020-02" db="EMBL/GenBank/DDBJ databases">
        <title>Albibacoteraceae fam. nov., the first described family within the subdivision 4 Verrucomicrobia.</title>
        <authorList>
            <person name="Xi F."/>
        </authorList>
    </citation>
    <scope>NUCLEOTIDE SEQUENCE [LARGE SCALE GENOMIC DNA]</scope>
    <source>
        <strain evidence="17 18">CK1056</strain>
    </source>
</reference>
<comment type="pathway">
    <text evidence="4 16">Cofactor biosynthesis; coenzyme A biosynthesis; CoA from (R)-pantothenate: step 1/5.</text>
</comment>
<dbReference type="RefSeq" id="WP_163964296.1">
    <property type="nucleotide sequence ID" value="NZ_JAAGNX010000002.1"/>
</dbReference>
<dbReference type="NCBIfam" id="TIGR00671">
    <property type="entry name" value="baf"/>
    <property type="match status" value="1"/>
</dbReference>
<evidence type="ECO:0000256" key="15">
    <source>
        <dbReference type="ARBA" id="ARBA00040883"/>
    </source>
</evidence>
<keyword evidence="10 16" id="KW-0418">Kinase</keyword>